<evidence type="ECO:0000313" key="1">
    <source>
        <dbReference type="EMBL" id="EUA78573.1"/>
    </source>
</evidence>
<gene>
    <name evidence="1" type="ORF">I553_2863</name>
</gene>
<proteinExistence type="predicted"/>
<protein>
    <submittedName>
        <fullName evidence="1">Uncharacterized protein</fullName>
    </submittedName>
</protein>
<dbReference type="EMBL" id="JAOB01000004">
    <property type="protein sequence ID" value="EUA78573.1"/>
    <property type="molecule type" value="Genomic_DNA"/>
</dbReference>
<accession>X8EEY6</accession>
<organism evidence="1">
    <name type="scientific">Mycobacterium xenopi 4042</name>
    <dbReference type="NCBI Taxonomy" id="1299334"/>
    <lineage>
        <taxon>Bacteria</taxon>
        <taxon>Bacillati</taxon>
        <taxon>Actinomycetota</taxon>
        <taxon>Actinomycetes</taxon>
        <taxon>Mycobacteriales</taxon>
        <taxon>Mycobacteriaceae</taxon>
        <taxon>Mycobacterium</taxon>
    </lineage>
</organism>
<reference evidence="1" key="1">
    <citation type="submission" date="2014-01" db="EMBL/GenBank/DDBJ databases">
        <authorList>
            <person name="Brown-Elliot B."/>
            <person name="Wallace R."/>
            <person name="Lenaerts A."/>
            <person name="Ordway D."/>
            <person name="DeGroote M.A."/>
            <person name="Parker T."/>
            <person name="Sizemore C."/>
            <person name="Tallon L.J."/>
            <person name="Sadzewicz L.K."/>
            <person name="Sengamalay N."/>
            <person name="Fraser C.M."/>
            <person name="Hine E."/>
            <person name="Shefchek K.A."/>
            <person name="Das S.P."/>
            <person name="Tettelin H."/>
        </authorList>
    </citation>
    <scope>NUCLEOTIDE SEQUENCE [LARGE SCALE GENOMIC DNA]</scope>
    <source>
        <strain evidence="1">4042</strain>
    </source>
</reference>
<dbReference type="PATRIC" id="fig|1299334.3.peg.104"/>
<dbReference type="AlphaFoldDB" id="X8EEY6"/>
<comment type="caution">
    <text evidence="1">The sequence shown here is derived from an EMBL/GenBank/DDBJ whole genome shotgun (WGS) entry which is preliminary data.</text>
</comment>
<name>X8EEY6_MYCXE</name>
<sequence>MLTMALGCKALAISARWSTQAPPRCRFPVTSRFAPPAH</sequence>